<evidence type="ECO:0000313" key="7">
    <source>
        <dbReference type="EMBL" id="MFC0672384.1"/>
    </source>
</evidence>
<keyword evidence="8" id="KW-1185">Reference proteome</keyword>
<reference evidence="7 8" key="1">
    <citation type="submission" date="2024-09" db="EMBL/GenBank/DDBJ databases">
        <authorList>
            <person name="Sun Q."/>
            <person name="Mori K."/>
        </authorList>
    </citation>
    <scope>NUCLEOTIDE SEQUENCE [LARGE SCALE GENOMIC DNA]</scope>
    <source>
        <strain evidence="7 8">CICC 10874</strain>
    </source>
</reference>
<dbReference type="SUPFAM" id="SSF53850">
    <property type="entry name" value="Periplasmic binding protein-like II"/>
    <property type="match status" value="1"/>
</dbReference>
<evidence type="ECO:0000256" key="4">
    <source>
        <dbReference type="ARBA" id="ARBA00023139"/>
    </source>
</evidence>
<keyword evidence="2 6" id="KW-0732">Signal</keyword>
<keyword evidence="4" id="KW-0564">Palmitate</keyword>
<evidence type="ECO:0000256" key="3">
    <source>
        <dbReference type="ARBA" id="ARBA00023136"/>
    </source>
</evidence>
<keyword evidence="1" id="KW-1003">Cell membrane</keyword>
<dbReference type="RefSeq" id="WP_376977142.1">
    <property type="nucleotide sequence ID" value="NZ_JBHLSV010000001.1"/>
</dbReference>
<gene>
    <name evidence="7" type="ORF">ACFFF6_00285</name>
</gene>
<dbReference type="EMBL" id="JBHLSV010000001">
    <property type="protein sequence ID" value="MFC0672384.1"/>
    <property type="molecule type" value="Genomic_DNA"/>
</dbReference>
<evidence type="ECO:0000256" key="5">
    <source>
        <dbReference type="ARBA" id="ARBA00023288"/>
    </source>
</evidence>
<dbReference type="Gene3D" id="3.40.190.10">
    <property type="entry name" value="Periplasmic binding protein-like II"/>
    <property type="match status" value="1"/>
</dbReference>
<name>A0ABV6R746_9MICO</name>
<evidence type="ECO:0000256" key="1">
    <source>
        <dbReference type="ARBA" id="ARBA00022475"/>
    </source>
</evidence>
<evidence type="ECO:0000256" key="6">
    <source>
        <dbReference type="SAM" id="SignalP"/>
    </source>
</evidence>
<feature type="signal peptide" evidence="6">
    <location>
        <begin position="1"/>
        <end position="22"/>
    </location>
</feature>
<dbReference type="PROSITE" id="PS51318">
    <property type="entry name" value="TAT"/>
    <property type="match status" value="1"/>
</dbReference>
<dbReference type="InterPro" id="IPR050490">
    <property type="entry name" value="Bact_solute-bd_prot1"/>
</dbReference>
<organism evidence="7 8">
    <name type="scientific">Brachybacterium hainanense</name>
    <dbReference type="NCBI Taxonomy" id="1541174"/>
    <lineage>
        <taxon>Bacteria</taxon>
        <taxon>Bacillati</taxon>
        <taxon>Actinomycetota</taxon>
        <taxon>Actinomycetes</taxon>
        <taxon>Micrococcales</taxon>
        <taxon>Dermabacteraceae</taxon>
        <taxon>Brachybacterium</taxon>
    </lineage>
</organism>
<dbReference type="InterPro" id="IPR006059">
    <property type="entry name" value="SBP"/>
</dbReference>
<sequence length="424" mass="45246">MRATRRTALVAGGGGLTALALAGCGLRPTGRPSADIIREAAEGDIGGEIAFQTWSLKNETFTPFFEQVIADFEAQHPGTSVRWMDQPPEGYEDKLLAQANSGSLPDVINLAPDIAFALARAGLLLDVGAVQDDLEEVYVPGAVESFRYDQVEGTFGLPWYLGTDMNWWNLAGLGEAGVDAASLPTSMDELFEVARAVHEAGSRNPVISNMPDFSITSEGDEFTFATEENVQLVTGYAELYQSGAMLPEVLSGAEQGNTDLFIQDKVLWTTATSTFASDLAKQAPSLLETTAVSPRIGIPPLYGQGVSIASTSRNLATALAFGRFLTSDEYQIGFAKLAPGFVPGTQAAAADPSQYAVQDGSPLLEESVQIAATSMETAEVMSNPLWTPDMKTNLTQLISRAMTGEITPRQALEDAVRYGNLNLQ</sequence>
<keyword evidence="3" id="KW-0472">Membrane</keyword>
<dbReference type="PANTHER" id="PTHR43649">
    <property type="entry name" value="ARABINOSE-BINDING PROTEIN-RELATED"/>
    <property type="match status" value="1"/>
</dbReference>
<feature type="chain" id="PRO_5045494834" evidence="6">
    <location>
        <begin position="23"/>
        <end position="424"/>
    </location>
</feature>
<dbReference type="InterPro" id="IPR006311">
    <property type="entry name" value="TAT_signal"/>
</dbReference>
<dbReference type="Pfam" id="PF13416">
    <property type="entry name" value="SBP_bac_8"/>
    <property type="match status" value="1"/>
</dbReference>
<dbReference type="PROSITE" id="PS51257">
    <property type="entry name" value="PROKAR_LIPOPROTEIN"/>
    <property type="match status" value="1"/>
</dbReference>
<evidence type="ECO:0000313" key="8">
    <source>
        <dbReference type="Proteomes" id="UP001589793"/>
    </source>
</evidence>
<proteinExistence type="predicted"/>
<protein>
    <submittedName>
        <fullName evidence="7">ABC transporter substrate-binding protein</fullName>
    </submittedName>
</protein>
<evidence type="ECO:0000256" key="2">
    <source>
        <dbReference type="ARBA" id="ARBA00022729"/>
    </source>
</evidence>
<comment type="caution">
    <text evidence="7">The sequence shown here is derived from an EMBL/GenBank/DDBJ whole genome shotgun (WGS) entry which is preliminary data.</text>
</comment>
<dbReference type="Proteomes" id="UP001589793">
    <property type="component" value="Unassembled WGS sequence"/>
</dbReference>
<keyword evidence="5" id="KW-0449">Lipoprotein</keyword>
<dbReference type="PANTHER" id="PTHR43649:SF33">
    <property type="entry name" value="POLYGALACTURONAN_RHAMNOGALACTURONAN-BINDING PROTEIN YTCQ"/>
    <property type="match status" value="1"/>
</dbReference>
<accession>A0ABV6R746</accession>